<keyword evidence="1" id="KW-1133">Transmembrane helix</keyword>
<reference evidence="2 3" key="1">
    <citation type="submission" date="2016-12" db="EMBL/GenBank/DDBJ databases">
        <title>Genomic comparison of strains in the 'Actinomyces naeslundii' group.</title>
        <authorList>
            <person name="Mughal S.R."/>
            <person name="Do T."/>
            <person name="Gilbert S.C."/>
            <person name="Witherden E.A."/>
            <person name="Didelot X."/>
            <person name="Beighton D."/>
        </authorList>
    </citation>
    <scope>NUCLEOTIDE SEQUENCE [LARGE SCALE GENOMIC DNA]</scope>
    <source>
        <strain evidence="2 3">G53E</strain>
    </source>
</reference>
<organism evidence="2 3">
    <name type="scientific">Actinomyces oris</name>
    <dbReference type="NCBI Taxonomy" id="544580"/>
    <lineage>
        <taxon>Bacteria</taxon>
        <taxon>Bacillati</taxon>
        <taxon>Actinomycetota</taxon>
        <taxon>Actinomycetes</taxon>
        <taxon>Actinomycetales</taxon>
        <taxon>Actinomycetaceae</taxon>
        <taxon>Actinomyces</taxon>
    </lineage>
</organism>
<dbReference type="AlphaFoldDB" id="A0A1Q8XAX5"/>
<keyword evidence="1" id="KW-0472">Membrane</keyword>
<feature type="transmembrane region" description="Helical" evidence="1">
    <location>
        <begin position="109"/>
        <end position="128"/>
    </location>
</feature>
<proteinExistence type="predicted"/>
<dbReference type="RefSeq" id="WP_075414739.1">
    <property type="nucleotide sequence ID" value="NZ_MSKW01000012.1"/>
</dbReference>
<dbReference type="EMBL" id="MSKW01000012">
    <property type="protein sequence ID" value="OLO77467.1"/>
    <property type="molecule type" value="Genomic_DNA"/>
</dbReference>
<feature type="transmembrane region" description="Helical" evidence="1">
    <location>
        <begin position="83"/>
        <end position="103"/>
    </location>
</feature>
<gene>
    <name evidence="2" type="ORF">BKH15_06750</name>
</gene>
<evidence type="ECO:0000256" key="1">
    <source>
        <dbReference type="SAM" id="Phobius"/>
    </source>
</evidence>
<comment type="caution">
    <text evidence="2">The sequence shown here is derived from an EMBL/GenBank/DDBJ whole genome shotgun (WGS) entry which is preliminary data.</text>
</comment>
<dbReference type="Proteomes" id="UP000186769">
    <property type="component" value="Unassembled WGS sequence"/>
</dbReference>
<protein>
    <submittedName>
        <fullName evidence="2">Uncharacterized protein</fullName>
    </submittedName>
</protein>
<feature type="transmembrane region" description="Helical" evidence="1">
    <location>
        <begin position="49"/>
        <end position="71"/>
    </location>
</feature>
<name>A0A1Q8XAX5_9ACTO</name>
<evidence type="ECO:0000313" key="2">
    <source>
        <dbReference type="EMBL" id="OLO77467.1"/>
    </source>
</evidence>
<keyword evidence="1" id="KW-0812">Transmembrane</keyword>
<evidence type="ECO:0000313" key="3">
    <source>
        <dbReference type="Proteomes" id="UP000186769"/>
    </source>
</evidence>
<sequence length="143" mass="16037">MKSPVLAVVCAVLFFVNGVLQLLLALGLPLGRFVLGGAYTVSPLLLRPVNLALFLAWFGCALAYLRYGGLLRRPLRERTARSIVQVSTLWLFIASVFNLFITTSDFERYVTGTLSTVACVLSMCLIWRRNRFQLCPCRISPHR</sequence>
<accession>A0A1Q8XAX5</accession>